<dbReference type="GO" id="GO:0005886">
    <property type="term" value="C:plasma membrane"/>
    <property type="evidence" value="ECO:0007669"/>
    <property type="project" value="TreeGrafter"/>
</dbReference>
<dbReference type="SUPFAM" id="SSF118215">
    <property type="entry name" value="Proton glutamate symport protein"/>
    <property type="match status" value="1"/>
</dbReference>
<dbReference type="InterPro" id="IPR050746">
    <property type="entry name" value="DAACS"/>
</dbReference>
<keyword evidence="5 6" id="KW-0472">Membrane</keyword>
<dbReference type="PANTHER" id="PTHR11958:SF63">
    <property type="entry name" value="AMINO ACID TRANSPORTER"/>
    <property type="match status" value="1"/>
</dbReference>
<comment type="caution">
    <text evidence="6">Lacks conserved residue(s) required for the propagation of feature annotation.</text>
</comment>
<reference evidence="7" key="1">
    <citation type="submission" date="2020-05" db="UniProtKB">
        <authorList>
            <consortium name="EnsemblMetazoa"/>
        </authorList>
    </citation>
    <scope>IDENTIFICATION</scope>
    <source>
        <strain evidence="7">BB02</strain>
    </source>
</reference>
<dbReference type="KEGG" id="bgt:106071331"/>
<keyword evidence="3 6" id="KW-0812">Transmembrane</keyword>
<dbReference type="VEuPathDB" id="VectorBase:BGLAX_039414"/>
<dbReference type="AlphaFoldDB" id="A0A2C9LYN9"/>
<dbReference type="InterPro" id="IPR036458">
    <property type="entry name" value="Na:dicarbo_symporter_sf"/>
</dbReference>
<comment type="subcellular location">
    <subcellularLocation>
        <location evidence="1 6">Membrane</location>
        <topology evidence="1 6">Multi-pass membrane protein</topology>
    </subcellularLocation>
</comment>
<dbReference type="GO" id="GO:0015501">
    <property type="term" value="F:glutamate:sodium symporter activity"/>
    <property type="evidence" value="ECO:0007669"/>
    <property type="project" value="TreeGrafter"/>
</dbReference>
<evidence type="ECO:0000256" key="1">
    <source>
        <dbReference type="ARBA" id="ARBA00004141"/>
    </source>
</evidence>
<comment type="similarity">
    <text evidence="6">Belongs to the dicarboxylate/amino acid:cation symporter (DAACS) (TC 2.A.23) family.</text>
</comment>
<dbReference type="VEuPathDB" id="VectorBase:BGLB036502"/>
<name>A0A2C9LYN9_BIOGL</name>
<accession>A0A2C9LYN9</accession>
<dbReference type="Gene3D" id="1.10.3860.10">
    <property type="entry name" value="Sodium:dicarboxylate symporter"/>
    <property type="match status" value="2"/>
</dbReference>
<feature type="transmembrane region" description="Helical" evidence="6">
    <location>
        <begin position="12"/>
        <end position="38"/>
    </location>
</feature>
<dbReference type="PANTHER" id="PTHR11958">
    <property type="entry name" value="SODIUM/DICARBOXYLATE SYMPORTER-RELATED"/>
    <property type="match status" value="1"/>
</dbReference>
<keyword evidence="6" id="KW-0769">Symport</keyword>
<keyword evidence="2 6" id="KW-0813">Transport</keyword>
<gene>
    <name evidence="7" type="primary">106071331</name>
</gene>
<evidence type="ECO:0000256" key="3">
    <source>
        <dbReference type="ARBA" id="ARBA00022692"/>
    </source>
</evidence>
<evidence type="ECO:0000313" key="7">
    <source>
        <dbReference type="EnsemblMetazoa" id="BGLB036502-PA"/>
    </source>
</evidence>
<organism evidence="7 8">
    <name type="scientific">Biomphalaria glabrata</name>
    <name type="common">Bloodfluke planorb</name>
    <name type="synonym">Freshwater snail</name>
    <dbReference type="NCBI Taxonomy" id="6526"/>
    <lineage>
        <taxon>Eukaryota</taxon>
        <taxon>Metazoa</taxon>
        <taxon>Spiralia</taxon>
        <taxon>Lophotrochozoa</taxon>
        <taxon>Mollusca</taxon>
        <taxon>Gastropoda</taxon>
        <taxon>Heterobranchia</taxon>
        <taxon>Euthyneura</taxon>
        <taxon>Panpulmonata</taxon>
        <taxon>Hygrophila</taxon>
        <taxon>Lymnaeoidea</taxon>
        <taxon>Planorbidae</taxon>
        <taxon>Biomphalaria</taxon>
    </lineage>
</organism>
<dbReference type="GO" id="GO:0005313">
    <property type="term" value="F:L-glutamate transmembrane transporter activity"/>
    <property type="evidence" value="ECO:0007669"/>
    <property type="project" value="TreeGrafter"/>
</dbReference>
<evidence type="ECO:0000313" key="8">
    <source>
        <dbReference type="Proteomes" id="UP000076420"/>
    </source>
</evidence>
<protein>
    <recommendedName>
        <fullName evidence="6">Amino acid transporter</fullName>
    </recommendedName>
</protein>
<evidence type="ECO:0000256" key="4">
    <source>
        <dbReference type="ARBA" id="ARBA00022989"/>
    </source>
</evidence>
<dbReference type="EnsemblMetazoa" id="BGLB036502-RA">
    <property type="protein sequence ID" value="BGLB036502-PA"/>
    <property type="gene ID" value="BGLB036502"/>
</dbReference>
<evidence type="ECO:0000256" key="5">
    <source>
        <dbReference type="ARBA" id="ARBA00023136"/>
    </source>
</evidence>
<dbReference type="InterPro" id="IPR001991">
    <property type="entry name" value="Na-dicarboxylate_symporter"/>
</dbReference>
<evidence type="ECO:0000256" key="2">
    <source>
        <dbReference type="ARBA" id="ARBA00022448"/>
    </source>
</evidence>
<keyword evidence="4 6" id="KW-1133">Transmembrane helix</keyword>
<feature type="transmembrane region" description="Helical" evidence="6">
    <location>
        <begin position="97"/>
        <end position="114"/>
    </location>
</feature>
<proteinExistence type="inferred from homology"/>
<dbReference type="Proteomes" id="UP000076420">
    <property type="component" value="Unassembled WGS sequence"/>
</dbReference>
<dbReference type="Pfam" id="PF00375">
    <property type="entry name" value="SDF"/>
    <property type="match status" value="1"/>
</dbReference>
<evidence type="ECO:0000256" key="6">
    <source>
        <dbReference type="RuleBase" id="RU361216"/>
    </source>
</evidence>
<sequence length="120" mass="13124">MADLGSHASGRLGAAAIIYYLTSMLTAVIIGIAMALIIHPGRATDSNSLKRTGSSLQADPLDSLLDLISYVCHFLWQKKIRLRFPFPGRILLNMLKLLILPLIVSSLISASYKVHMDMGE</sequence>
<dbReference type="GO" id="GO:0015175">
    <property type="term" value="F:neutral L-amino acid transmembrane transporter activity"/>
    <property type="evidence" value="ECO:0007669"/>
    <property type="project" value="TreeGrafter"/>
</dbReference>